<keyword evidence="3" id="KW-1185">Reference proteome</keyword>
<dbReference type="RefSeq" id="WP_124756832.1">
    <property type="nucleotide sequence ID" value="NZ_CP034158.1"/>
</dbReference>
<name>A0ABM7C5C7_9FLAO</name>
<feature type="transmembrane region" description="Helical" evidence="1">
    <location>
        <begin position="12"/>
        <end position="34"/>
    </location>
</feature>
<dbReference type="NCBIfam" id="NF041635">
    <property type="entry name" value="STM3941_fam"/>
    <property type="match status" value="1"/>
</dbReference>
<proteinExistence type="predicted"/>
<sequence>MNRIEIYSNKKKAFLLLIGSIAFVVLGFFCFLNAENMTTFRVRNPIIIKIVGIASVLLFGFGIYVSIKQLIQKKLMLILDEKGINSHPVKDEYIKWNDIEEFSEIKINSVKIIIIKLNNPEYYINNETNKFRKKLMEFNFSNYGSPFNITVGTMNIGHKDLIKMLNQNLKRQKYIA</sequence>
<organism evidence="2 3">
    <name type="scientific">Kaistella daneshvariae</name>
    <dbReference type="NCBI Taxonomy" id="2487074"/>
    <lineage>
        <taxon>Bacteria</taxon>
        <taxon>Pseudomonadati</taxon>
        <taxon>Bacteroidota</taxon>
        <taxon>Flavobacteriia</taxon>
        <taxon>Flavobacteriales</taxon>
        <taxon>Weeksellaceae</taxon>
        <taxon>Chryseobacterium group</taxon>
        <taxon>Kaistella</taxon>
    </lineage>
</organism>
<protein>
    <submittedName>
        <fullName evidence="2">Uncharacterized protein</fullName>
    </submittedName>
</protein>
<accession>A0ABM7C5C7</accession>
<evidence type="ECO:0000256" key="1">
    <source>
        <dbReference type="SAM" id="Phobius"/>
    </source>
</evidence>
<dbReference type="InterPro" id="IPR048136">
    <property type="entry name" value="STM3941-like"/>
</dbReference>
<gene>
    <name evidence="2" type="ORF">EIB71_00070</name>
</gene>
<keyword evidence="1" id="KW-0472">Membrane</keyword>
<keyword evidence="1" id="KW-1133">Transmembrane helix</keyword>
<reference evidence="2 3" key="1">
    <citation type="submission" date="2018-11" db="EMBL/GenBank/DDBJ databases">
        <title>Proposal to divide the Flavobacteriaceae and reorganize its genera based on Amino Acid Identity values calculated from whole genome sequences.</title>
        <authorList>
            <person name="Nicholson A.C."/>
            <person name="Gulvik C.A."/>
            <person name="Whitney A.M."/>
            <person name="Humrighouse B.W."/>
            <person name="Bell M."/>
            <person name="Holmes B."/>
            <person name="Steigerwalt A.G."/>
            <person name="Villarma A."/>
            <person name="Sheth M."/>
            <person name="Batra D."/>
            <person name="Pryor J."/>
            <person name="Bernardet J.-F."/>
            <person name="Hugo C."/>
            <person name="Kampfer P."/>
            <person name="Newman J.D."/>
            <person name="McQuiston J.R."/>
        </authorList>
    </citation>
    <scope>NUCLEOTIDE SEQUENCE [LARGE SCALE GENOMIC DNA]</scope>
    <source>
        <strain evidence="2 3">H3001</strain>
    </source>
</reference>
<keyword evidence="1" id="KW-0812">Transmembrane</keyword>
<feature type="transmembrane region" description="Helical" evidence="1">
    <location>
        <begin position="46"/>
        <end position="67"/>
    </location>
</feature>
<dbReference type="Proteomes" id="UP000274483">
    <property type="component" value="Chromosome"/>
</dbReference>
<dbReference type="EMBL" id="CP034158">
    <property type="protein sequence ID" value="AZI66169.1"/>
    <property type="molecule type" value="Genomic_DNA"/>
</dbReference>
<evidence type="ECO:0000313" key="2">
    <source>
        <dbReference type="EMBL" id="AZI66169.1"/>
    </source>
</evidence>
<evidence type="ECO:0000313" key="3">
    <source>
        <dbReference type="Proteomes" id="UP000274483"/>
    </source>
</evidence>